<evidence type="ECO:0000256" key="1">
    <source>
        <dbReference type="SAM" id="Phobius"/>
    </source>
</evidence>
<evidence type="ECO:0000313" key="2">
    <source>
        <dbReference type="Proteomes" id="UP000887566"/>
    </source>
</evidence>
<keyword evidence="1" id="KW-1133">Transmembrane helix</keyword>
<accession>A0A914WDT5</accession>
<feature type="transmembrane region" description="Helical" evidence="1">
    <location>
        <begin position="17"/>
        <end position="40"/>
    </location>
</feature>
<proteinExistence type="predicted"/>
<evidence type="ECO:0000313" key="3">
    <source>
        <dbReference type="WBParaSite" id="PSAMB.scaffold3835size16702.g22651.t1"/>
    </source>
</evidence>
<protein>
    <submittedName>
        <fullName evidence="3">Envelope protein</fullName>
    </submittedName>
</protein>
<name>A0A914WDT5_9BILA</name>
<keyword evidence="1" id="KW-0812">Transmembrane</keyword>
<reference evidence="3" key="1">
    <citation type="submission" date="2022-11" db="UniProtKB">
        <authorList>
            <consortium name="WormBaseParasite"/>
        </authorList>
    </citation>
    <scope>IDENTIFICATION</scope>
</reference>
<dbReference type="WBParaSite" id="PSAMB.scaffold3835size16702.g22651.t1">
    <property type="protein sequence ID" value="PSAMB.scaffold3835size16702.g22651.t1"/>
    <property type="gene ID" value="PSAMB.scaffold3835size16702.g22651"/>
</dbReference>
<dbReference type="AlphaFoldDB" id="A0A914WDT5"/>
<keyword evidence="2" id="KW-1185">Reference proteome</keyword>
<dbReference type="Proteomes" id="UP000887566">
    <property type="component" value="Unplaced"/>
</dbReference>
<organism evidence="2 3">
    <name type="scientific">Plectus sambesii</name>
    <dbReference type="NCBI Taxonomy" id="2011161"/>
    <lineage>
        <taxon>Eukaryota</taxon>
        <taxon>Metazoa</taxon>
        <taxon>Ecdysozoa</taxon>
        <taxon>Nematoda</taxon>
        <taxon>Chromadorea</taxon>
        <taxon>Plectida</taxon>
        <taxon>Plectina</taxon>
        <taxon>Plectoidea</taxon>
        <taxon>Plectidae</taxon>
        <taxon>Plectus</taxon>
    </lineage>
</organism>
<sequence length="52" mass="5915">VDCLHKIWNDIETAGSVAIIVAFVVLVIEFFSLIFSCMLCRAFRERSPGYYA</sequence>
<keyword evidence="1" id="KW-0472">Membrane</keyword>